<dbReference type="InterPro" id="IPR011075">
    <property type="entry name" value="TetR_C"/>
</dbReference>
<protein>
    <submittedName>
        <fullName evidence="6">TetR family transcriptional regulator</fullName>
    </submittedName>
</protein>
<dbReference type="RefSeq" id="WP_106364894.1">
    <property type="nucleotide sequence ID" value="NZ_PVTJ01000006.1"/>
</dbReference>
<dbReference type="PANTHER" id="PTHR47506:SF6">
    <property type="entry name" value="HTH-TYPE TRANSCRIPTIONAL REPRESSOR NEMR"/>
    <property type="match status" value="1"/>
</dbReference>
<dbReference type="Pfam" id="PF00440">
    <property type="entry name" value="TetR_N"/>
    <property type="match status" value="1"/>
</dbReference>
<keyword evidence="3" id="KW-0804">Transcription</keyword>
<dbReference type="PRINTS" id="PR00455">
    <property type="entry name" value="HTHTETR"/>
</dbReference>
<dbReference type="OrthoDB" id="326421at2"/>
<dbReference type="EMBL" id="PVTJ01000006">
    <property type="protein sequence ID" value="PRY57690.1"/>
    <property type="molecule type" value="Genomic_DNA"/>
</dbReference>
<feature type="DNA-binding region" description="H-T-H motif" evidence="4">
    <location>
        <begin position="28"/>
        <end position="47"/>
    </location>
</feature>
<evidence type="ECO:0000256" key="1">
    <source>
        <dbReference type="ARBA" id="ARBA00023015"/>
    </source>
</evidence>
<feature type="domain" description="HTH tetR-type" evidence="5">
    <location>
        <begin position="5"/>
        <end position="65"/>
    </location>
</feature>
<evidence type="ECO:0000313" key="7">
    <source>
        <dbReference type="Proteomes" id="UP000238176"/>
    </source>
</evidence>
<dbReference type="InterPro" id="IPR036271">
    <property type="entry name" value="Tet_transcr_reg_TetR-rel_C_sf"/>
</dbReference>
<dbReference type="GO" id="GO:0003677">
    <property type="term" value="F:DNA binding"/>
    <property type="evidence" value="ECO:0007669"/>
    <property type="project" value="UniProtKB-UniRule"/>
</dbReference>
<keyword evidence="1" id="KW-0805">Transcription regulation</keyword>
<evidence type="ECO:0000313" key="6">
    <source>
        <dbReference type="EMBL" id="PRY57690.1"/>
    </source>
</evidence>
<dbReference type="Gene3D" id="1.10.10.60">
    <property type="entry name" value="Homeodomain-like"/>
    <property type="match status" value="1"/>
</dbReference>
<dbReference type="Pfam" id="PF16925">
    <property type="entry name" value="TetR_C_13"/>
    <property type="match status" value="1"/>
</dbReference>
<keyword evidence="2 4" id="KW-0238">DNA-binding</keyword>
<name>A0A2T0UID2_9ACTN</name>
<organism evidence="6 7">
    <name type="scientific">Glycomyces artemisiae</name>
    <dbReference type="NCBI Taxonomy" id="1076443"/>
    <lineage>
        <taxon>Bacteria</taxon>
        <taxon>Bacillati</taxon>
        <taxon>Actinomycetota</taxon>
        <taxon>Actinomycetes</taxon>
        <taxon>Glycomycetales</taxon>
        <taxon>Glycomycetaceae</taxon>
        <taxon>Glycomyces</taxon>
    </lineage>
</organism>
<evidence type="ECO:0000259" key="5">
    <source>
        <dbReference type="PROSITE" id="PS50977"/>
    </source>
</evidence>
<keyword evidence="7" id="KW-1185">Reference proteome</keyword>
<dbReference type="Proteomes" id="UP000238176">
    <property type="component" value="Unassembled WGS sequence"/>
</dbReference>
<dbReference type="InterPro" id="IPR001647">
    <property type="entry name" value="HTH_TetR"/>
</dbReference>
<dbReference type="SUPFAM" id="SSF48498">
    <property type="entry name" value="Tetracyclin repressor-like, C-terminal domain"/>
    <property type="match status" value="1"/>
</dbReference>
<dbReference type="AlphaFoldDB" id="A0A2T0UID2"/>
<dbReference type="InterPro" id="IPR009057">
    <property type="entry name" value="Homeodomain-like_sf"/>
</dbReference>
<evidence type="ECO:0000256" key="2">
    <source>
        <dbReference type="ARBA" id="ARBA00023125"/>
    </source>
</evidence>
<gene>
    <name evidence="6" type="ORF">B0I28_106110</name>
</gene>
<evidence type="ECO:0000256" key="4">
    <source>
        <dbReference type="PROSITE-ProRule" id="PRU00335"/>
    </source>
</evidence>
<comment type="caution">
    <text evidence="6">The sequence shown here is derived from an EMBL/GenBank/DDBJ whole genome shotgun (WGS) entry which is preliminary data.</text>
</comment>
<evidence type="ECO:0000256" key="3">
    <source>
        <dbReference type="ARBA" id="ARBA00023163"/>
    </source>
</evidence>
<sequence>MRKGELTRQAILDVAVRMARYSGLSGLTIGSLAAAADMSKSGVYAHFKSKEALQLACMERNSEQFSEEVVRPALKKPRGTTRLQAVVEHWMAWYARPGGCLFLAAAAEFDDLPGPVHDRMVAEQRLMLDSLARIASTAVAEGELDEDTDVFQVAQEVFGILLSYNWMSRILSYPDAADRAWAAFHRLIDSHRS</sequence>
<dbReference type="Gene3D" id="1.10.357.10">
    <property type="entry name" value="Tetracycline Repressor, domain 2"/>
    <property type="match status" value="1"/>
</dbReference>
<dbReference type="PANTHER" id="PTHR47506">
    <property type="entry name" value="TRANSCRIPTIONAL REGULATORY PROTEIN"/>
    <property type="match status" value="1"/>
</dbReference>
<accession>A0A2T0UID2</accession>
<dbReference type="PROSITE" id="PS50977">
    <property type="entry name" value="HTH_TETR_2"/>
    <property type="match status" value="1"/>
</dbReference>
<dbReference type="SUPFAM" id="SSF46689">
    <property type="entry name" value="Homeodomain-like"/>
    <property type="match status" value="1"/>
</dbReference>
<proteinExistence type="predicted"/>
<reference evidence="6 7" key="1">
    <citation type="submission" date="2018-03" db="EMBL/GenBank/DDBJ databases">
        <title>Genomic Encyclopedia of Type Strains, Phase III (KMG-III): the genomes of soil and plant-associated and newly described type strains.</title>
        <authorList>
            <person name="Whitman W."/>
        </authorList>
    </citation>
    <scope>NUCLEOTIDE SEQUENCE [LARGE SCALE GENOMIC DNA]</scope>
    <source>
        <strain evidence="6 7">CGMCC 4.7067</strain>
    </source>
</reference>